<dbReference type="AlphaFoldDB" id="A0A1X1Y5K6"/>
<evidence type="ECO:0000313" key="2">
    <source>
        <dbReference type="Proteomes" id="UP000193487"/>
    </source>
</evidence>
<proteinExistence type="predicted"/>
<keyword evidence="2" id="KW-1185">Reference proteome</keyword>
<name>A0A1X1Y5K6_9MYCO</name>
<dbReference type="EMBL" id="LQPE01000063">
    <property type="protein sequence ID" value="ORW06387.1"/>
    <property type="molecule type" value="Genomic_DNA"/>
</dbReference>
<sequence>MTIPHISIRTHATMDNLTRAQRLKDAAVDQMYRFEIGCRAVTVRDVSEQLTVTGRFMSHCWGCSIQLWARNKHGKIQAAAESSAVIDDQRGAGIDSRIKQFRTGELLWTHTAEPVHQRRIEAELAAYVAAAGETIYQLREEFEFDRRDNITHLWVLTSPGHDFTAIRFPDLSDAVTYITTNIPGANK</sequence>
<gene>
    <name evidence="1" type="ORF">AWC14_25660</name>
</gene>
<organism evidence="1 2">
    <name type="scientific">Mycobacterium kyorinense</name>
    <dbReference type="NCBI Taxonomy" id="487514"/>
    <lineage>
        <taxon>Bacteria</taxon>
        <taxon>Bacillati</taxon>
        <taxon>Actinomycetota</taxon>
        <taxon>Actinomycetes</taxon>
        <taxon>Mycobacteriales</taxon>
        <taxon>Mycobacteriaceae</taxon>
        <taxon>Mycobacterium</taxon>
    </lineage>
</organism>
<evidence type="ECO:0000313" key="1">
    <source>
        <dbReference type="EMBL" id="ORW06387.1"/>
    </source>
</evidence>
<dbReference type="Proteomes" id="UP000193487">
    <property type="component" value="Unassembled WGS sequence"/>
</dbReference>
<dbReference type="RefSeq" id="WP_085241179.1">
    <property type="nucleotide sequence ID" value="NZ_LQPE01000063.1"/>
</dbReference>
<protein>
    <submittedName>
        <fullName evidence="1">Uncharacterized protein</fullName>
    </submittedName>
</protein>
<comment type="caution">
    <text evidence="1">The sequence shown here is derived from an EMBL/GenBank/DDBJ whole genome shotgun (WGS) entry which is preliminary data.</text>
</comment>
<accession>A0A1X1Y5K6</accession>
<reference evidence="1 2" key="1">
    <citation type="submission" date="2016-01" db="EMBL/GenBank/DDBJ databases">
        <title>The new phylogeny of the genus Mycobacterium.</title>
        <authorList>
            <person name="Tarcisio F."/>
            <person name="Conor M."/>
            <person name="Antonella G."/>
            <person name="Elisabetta G."/>
            <person name="Giulia F.S."/>
            <person name="Sara T."/>
            <person name="Anna F."/>
            <person name="Clotilde B."/>
            <person name="Roberto B."/>
            <person name="Veronica D.S."/>
            <person name="Fabio R."/>
            <person name="Monica P."/>
            <person name="Olivier J."/>
            <person name="Enrico T."/>
            <person name="Nicola S."/>
        </authorList>
    </citation>
    <scope>NUCLEOTIDE SEQUENCE [LARGE SCALE GENOMIC DNA]</scope>
    <source>
        <strain evidence="1 2">DSM 45166</strain>
    </source>
</reference>
<dbReference type="OrthoDB" id="4752778at2"/>